<reference evidence="8" key="1">
    <citation type="submission" date="2024-06" db="EMBL/GenBank/DDBJ databases">
        <title>Draft Genome Sequence of Deinococcus sonorensis Type Strain KR-87, a Biofilm Producing Representative of the Genus Deinococcus.</title>
        <authorList>
            <person name="Boren L.S."/>
            <person name="Grosso R.A."/>
            <person name="Hugenberg-Cox A.N."/>
            <person name="Hill J.T.E."/>
            <person name="Albert C.M."/>
            <person name="Tuohy J.M."/>
        </authorList>
    </citation>
    <scope>NUCLEOTIDE SEQUENCE</scope>
    <source>
        <strain evidence="8">KR-87</strain>
        <plasmid evidence="8">pDson01</plasmid>
    </source>
</reference>
<keyword evidence="2" id="KW-1003">Cell membrane</keyword>
<comment type="subcellular location">
    <subcellularLocation>
        <location evidence="1">Cell membrane</location>
        <topology evidence="1">Multi-pass membrane protein</topology>
    </subcellularLocation>
</comment>
<dbReference type="InterPro" id="IPR050189">
    <property type="entry name" value="MFS_Efflux_Transporters"/>
</dbReference>
<evidence type="ECO:0000256" key="4">
    <source>
        <dbReference type="ARBA" id="ARBA00022989"/>
    </source>
</evidence>
<feature type="transmembrane region" description="Helical" evidence="6">
    <location>
        <begin position="283"/>
        <end position="303"/>
    </location>
</feature>
<dbReference type="Pfam" id="PF07690">
    <property type="entry name" value="MFS_1"/>
    <property type="match status" value="1"/>
</dbReference>
<sequence>MPPLPPPAAPGRWSALARLSTGVFFTMAPWFSAAALLPQLRDRWALTDVASSGLTLAVQLGFVLGAVLSAALNLADRVTPQRLMLWGGLIAAATNLGLLLAGGLGTAAVLRALTGAALALVYPAALKAMSAWFVTGRGVALGVMVGGLTLGSALPHLINGLGGASPRLVIVTTSVLAALGGLIAADVAEGPGRFPAAAFQPAQAWRLLRGRGLQLATLGYLGHMWELYAMWAWCAAFFTEVLPHHVAGGHREAALATFAVVGIGALGCGLGGVLGDRWGRTRLVLLALSCSGGCALVLAGLLLAHAPPLALLAVSLVWGFWIIADSAQFSAITSEISDPAYVGTALTAQLGLGYTLTAVSIALVPVLERAGGWPAVFAVLALGPAVGGVAIHRLSRRAEARRIAGGRRLKAPHGSDRRVHPAALVTLWPTVPVEAPAA</sequence>
<geneLocation type="plasmid" evidence="8">
    <name>pDson01</name>
</geneLocation>
<dbReference type="InterPro" id="IPR020846">
    <property type="entry name" value="MFS_dom"/>
</dbReference>
<dbReference type="EMBL" id="CP158297">
    <property type="protein sequence ID" value="XBV83661.1"/>
    <property type="molecule type" value="Genomic_DNA"/>
</dbReference>
<dbReference type="RefSeq" id="WP_350241307.1">
    <property type="nucleotide sequence ID" value="NZ_CP158297.1"/>
</dbReference>
<dbReference type="InterPro" id="IPR011701">
    <property type="entry name" value="MFS"/>
</dbReference>
<dbReference type="GO" id="GO:0022857">
    <property type="term" value="F:transmembrane transporter activity"/>
    <property type="evidence" value="ECO:0007669"/>
    <property type="project" value="InterPro"/>
</dbReference>
<protein>
    <submittedName>
        <fullName evidence="8">MFS transporter</fullName>
    </submittedName>
</protein>
<feature type="transmembrane region" description="Helical" evidence="6">
    <location>
        <begin position="138"/>
        <end position="158"/>
    </location>
</feature>
<name>A0AAU7U6D1_9DEIO</name>
<evidence type="ECO:0000256" key="6">
    <source>
        <dbReference type="SAM" id="Phobius"/>
    </source>
</evidence>
<keyword evidence="3 6" id="KW-0812">Transmembrane</keyword>
<dbReference type="SUPFAM" id="SSF103473">
    <property type="entry name" value="MFS general substrate transporter"/>
    <property type="match status" value="1"/>
</dbReference>
<dbReference type="PANTHER" id="PTHR43124:SF3">
    <property type="entry name" value="CHLORAMPHENICOL EFFLUX PUMP RV0191"/>
    <property type="match status" value="1"/>
</dbReference>
<dbReference type="Gene3D" id="1.20.1250.20">
    <property type="entry name" value="MFS general substrate transporter like domains"/>
    <property type="match status" value="2"/>
</dbReference>
<keyword evidence="4 6" id="KW-1133">Transmembrane helix</keyword>
<gene>
    <name evidence="8" type="ORF">ABOD76_02960</name>
</gene>
<proteinExistence type="predicted"/>
<feature type="transmembrane region" description="Helical" evidence="6">
    <location>
        <begin position="83"/>
        <end position="102"/>
    </location>
</feature>
<accession>A0AAU7U6D1</accession>
<evidence type="ECO:0000256" key="3">
    <source>
        <dbReference type="ARBA" id="ARBA00022692"/>
    </source>
</evidence>
<dbReference type="InterPro" id="IPR036259">
    <property type="entry name" value="MFS_trans_sf"/>
</dbReference>
<feature type="transmembrane region" description="Helical" evidence="6">
    <location>
        <begin position="108"/>
        <end position="126"/>
    </location>
</feature>
<dbReference type="KEGG" id="dsc:ABOD76_02960"/>
<organism evidence="8">
    <name type="scientific">Deinococcus sonorensis KR-87</name>
    <dbReference type="NCBI Taxonomy" id="694439"/>
    <lineage>
        <taxon>Bacteria</taxon>
        <taxon>Thermotogati</taxon>
        <taxon>Deinococcota</taxon>
        <taxon>Deinococci</taxon>
        <taxon>Deinococcales</taxon>
        <taxon>Deinococcaceae</taxon>
        <taxon>Deinococcus</taxon>
    </lineage>
</organism>
<feature type="transmembrane region" description="Helical" evidence="6">
    <location>
        <begin position="15"/>
        <end position="37"/>
    </location>
</feature>
<feature type="transmembrane region" description="Helical" evidence="6">
    <location>
        <begin position="164"/>
        <end position="185"/>
    </location>
</feature>
<feature type="domain" description="Major facilitator superfamily (MFS) profile" evidence="7">
    <location>
        <begin position="15"/>
        <end position="399"/>
    </location>
</feature>
<keyword evidence="5 6" id="KW-0472">Membrane</keyword>
<evidence type="ECO:0000256" key="5">
    <source>
        <dbReference type="ARBA" id="ARBA00023136"/>
    </source>
</evidence>
<dbReference type="PANTHER" id="PTHR43124">
    <property type="entry name" value="PURINE EFFLUX PUMP PBUE"/>
    <property type="match status" value="1"/>
</dbReference>
<evidence type="ECO:0000256" key="1">
    <source>
        <dbReference type="ARBA" id="ARBA00004651"/>
    </source>
</evidence>
<evidence type="ECO:0000259" key="7">
    <source>
        <dbReference type="PROSITE" id="PS50850"/>
    </source>
</evidence>
<dbReference type="PROSITE" id="PS50850">
    <property type="entry name" value="MFS"/>
    <property type="match status" value="1"/>
</dbReference>
<feature type="transmembrane region" description="Helical" evidence="6">
    <location>
        <begin position="49"/>
        <end position="71"/>
    </location>
</feature>
<feature type="transmembrane region" description="Helical" evidence="6">
    <location>
        <begin position="373"/>
        <end position="392"/>
    </location>
</feature>
<dbReference type="AlphaFoldDB" id="A0AAU7U6D1"/>
<feature type="transmembrane region" description="Helical" evidence="6">
    <location>
        <begin position="253"/>
        <end position="274"/>
    </location>
</feature>
<keyword evidence="8" id="KW-0614">Plasmid</keyword>
<evidence type="ECO:0000256" key="2">
    <source>
        <dbReference type="ARBA" id="ARBA00022475"/>
    </source>
</evidence>
<feature type="transmembrane region" description="Helical" evidence="6">
    <location>
        <begin position="309"/>
        <end position="329"/>
    </location>
</feature>
<evidence type="ECO:0000313" key="8">
    <source>
        <dbReference type="EMBL" id="XBV83661.1"/>
    </source>
</evidence>
<feature type="transmembrane region" description="Helical" evidence="6">
    <location>
        <begin position="341"/>
        <end position="367"/>
    </location>
</feature>
<dbReference type="GO" id="GO:0005886">
    <property type="term" value="C:plasma membrane"/>
    <property type="evidence" value="ECO:0007669"/>
    <property type="project" value="UniProtKB-SubCell"/>
</dbReference>